<comment type="caution">
    <text evidence="2">The sequence shown here is derived from an EMBL/GenBank/DDBJ whole genome shotgun (WGS) entry which is preliminary data.</text>
</comment>
<evidence type="ECO:0000256" key="1">
    <source>
        <dbReference type="SAM" id="Phobius"/>
    </source>
</evidence>
<proteinExistence type="predicted"/>
<keyword evidence="1" id="KW-0812">Transmembrane</keyword>
<keyword evidence="1" id="KW-0472">Membrane</keyword>
<evidence type="ECO:0000313" key="3">
    <source>
        <dbReference type="Proteomes" id="UP001307705"/>
    </source>
</evidence>
<feature type="transmembrane region" description="Helical" evidence="1">
    <location>
        <begin position="19"/>
        <end position="38"/>
    </location>
</feature>
<keyword evidence="1" id="KW-1133">Transmembrane helix</keyword>
<evidence type="ECO:0008006" key="4">
    <source>
        <dbReference type="Google" id="ProtNLM"/>
    </source>
</evidence>
<dbReference type="Proteomes" id="UP001307705">
    <property type="component" value="Unassembled WGS sequence"/>
</dbReference>
<gene>
    <name evidence="2" type="ORF">Ataiwa_28940</name>
</gene>
<evidence type="ECO:0000313" key="2">
    <source>
        <dbReference type="EMBL" id="GMQ34621.1"/>
    </source>
</evidence>
<organism evidence="2 3">
    <name type="scientific">Algoriphagus taiwanensis</name>
    <dbReference type="NCBI Taxonomy" id="1445656"/>
    <lineage>
        <taxon>Bacteria</taxon>
        <taxon>Pseudomonadati</taxon>
        <taxon>Bacteroidota</taxon>
        <taxon>Cytophagia</taxon>
        <taxon>Cytophagales</taxon>
        <taxon>Cyclobacteriaceae</taxon>
        <taxon>Algoriphagus</taxon>
    </lineage>
</organism>
<reference evidence="2 3" key="1">
    <citation type="submission" date="2023-08" db="EMBL/GenBank/DDBJ databases">
        <title>Draft genome sequence of Algoriphagus taiwanensis.</title>
        <authorList>
            <person name="Takatani N."/>
            <person name="Hosokawa M."/>
            <person name="Sawabe T."/>
        </authorList>
    </citation>
    <scope>NUCLEOTIDE SEQUENCE [LARGE SCALE GENOMIC DNA]</scope>
    <source>
        <strain evidence="2 3">JCM 19755</strain>
    </source>
</reference>
<keyword evidence="3" id="KW-1185">Reference proteome</keyword>
<protein>
    <recommendedName>
        <fullName evidence="4">DUF805 domain-containing protein</fullName>
    </recommendedName>
</protein>
<accession>A0ABQ6Q428</accession>
<dbReference type="EMBL" id="BTPE01000010">
    <property type="protein sequence ID" value="GMQ34621.1"/>
    <property type="molecule type" value="Genomic_DNA"/>
</dbReference>
<name>A0ABQ6Q428_9BACT</name>
<sequence length="46" mass="5451">MALSILELKFSKGLKSRNFWFFITFSLKTFSRLVYWGGVMRTTLDN</sequence>